<feature type="domain" description="Chalcone/stilbene synthase C-terminal" evidence="5">
    <location>
        <begin position="248"/>
        <end position="388"/>
    </location>
</feature>
<dbReference type="CDD" id="cd00831">
    <property type="entry name" value="CHS_like"/>
    <property type="match status" value="1"/>
</dbReference>
<dbReference type="AlphaFoldDB" id="A0AAD4FEN3"/>
<dbReference type="Pfam" id="PF02797">
    <property type="entry name" value="Chal_sti_synt_C"/>
    <property type="match status" value="1"/>
</dbReference>
<dbReference type="InterPro" id="IPR011141">
    <property type="entry name" value="Polyketide_synthase_type-III"/>
</dbReference>
<dbReference type="EMBL" id="JAANER010000006">
    <property type="protein sequence ID" value="KAG9188573.1"/>
    <property type="molecule type" value="Genomic_DNA"/>
</dbReference>
<dbReference type="PANTHER" id="PTHR11877">
    <property type="entry name" value="HYDROXYMETHYLGLUTARYL-COA SYNTHASE"/>
    <property type="match status" value="1"/>
</dbReference>
<comment type="caution">
    <text evidence="6">The sequence shown here is derived from an EMBL/GenBank/DDBJ whole genome shotgun (WGS) entry which is preliminary data.</text>
</comment>
<evidence type="ECO:0000313" key="7">
    <source>
        <dbReference type="Proteomes" id="UP001199106"/>
    </source>
</evidence>
<proteinExistence type="inferred from homology"/>
<feature type="domain" description="Chalcone/stilbene synthase N-terminal" evidence="4">
    <location>
        <begin position="11"/>
        <end position="227"/>
    </location>
</feature>
<dbReference type="GO" id="GO:0030639">
    <property type="term" value="P:polyketide biosynthetic process"/>
    <property type="evidence" value="ECO:0007669"/>
    <property type="project" value="TreeGrafter"/>
</dbReference>
<keyword evidence="7" id="KW-1185">Reference proteome</keyword>
<dbReference type="InterPro" id="IPR001099">
    <property type="entry name" value="Chalcone/stilbene_synt_N"/>
</dbReference>
<evidence type="ECO:0000256" key="1">
    <source>
        <dbReference type="ARBA" id="ARBA00005531"/>
    </source>
</evidence>
<dbReference type="InterPro" id="IPR012328">
    <property type="entry name" value="Chalcone/stilbene_synt_C"/>
</dbReference>
<evidence type="ECO:0000259" key="4">
    <source>
        <dbReference type="Pfam" id="PF00195"/>
    </source>
</evidence>
<dbReference type="Pfam" id="PF00195">
    <property type="entry name" value="Chal_sti_synt_N"/>
    <property type="match status" value="1"/>
</dbReference>
<evidence type="ECO:0000256" key="2">
    <source>
        <dbReference type="ARBA" id="ARBA00022679"/>
    </source>
</evidence>
<reference evidence="6" key="1">
    <citation type="submission" date="2021-07" db="EMBL/GenBank/DDBJ databases">
        <title>Genome Resource of American Ginseng Black Spot Pathogen Alternaria panax.</title>
        <authorList>
            <person name="Qiu C."/>
            <person name="Wang W."/>
            <person name="Liu Z."/>
        </authorList>
    </citation>
    <scope>NUCLEOTIDE SEQUENCE</scope>
    <source>
        <strain evidence="6">BNCC115425</strain>
    </source>
</reference>
<comment type="similarity">
    <text evidence="1 3">Belongs to the thiolase-like superfamily. Chalcone/stilbene synthases family.</text>
</comment>
<keyword evidence="3" id="KW-0012">Acyltransferase</keyword>
<evidence type="ECO:0000313" key="6">
    <source>
        <dbReference type="EMBL" id="KAG9188573.1"/>
    </source>
</evidence>
<dbReference type="Proteomes" id="UP001199106">
    <property type="component" value="Unassembled WGS sequence"/>
</dbReference>
<evidence type="ECO:0000256" key="3">
    <source>
        <dbReference type="RuleBase" id="RU003633"/>
    </source>
</evidence>
<protein>
    <submittedName>
        <fullName evidence="6">Uncharacterized protein</fullName>
    </submittedName>
</protein>
<accession>A0AAD4FEN3</accession>
<organism evidence="6 7">
    <name type="scientific">Alternaria panax</name>
    <dbReference type="NCBI Taxonomy" id="48097"/>
    <lineage>
        <taxon>Eukaryota</taxon>
        <taxon>Fungi</taxon>
        <taxon>Dikarya</taxon>
        <taxon>Ascomycota</taxon>
        <taxon>Pezizomycotina</taxon>
        <taxon>Dothideomycetes</taxon>
        <taxon>Pleosporomycetidae</taxon>
        <taxon>Pleosporales</taxon>
        <taxon>Pleosporineae</taxon>
        <taxon>Pleosporaceae</taxon>
        <taxon>Alternaria</taxon>
        <taxon>Alternaria sect. Panax</taxon>
    </lineage>
</organism>
<keyword evidence="2 3" id="KW-0808">Transferase</keyword>
<gene>
    <name evidence="6" type="ORF">G6011_07278</name>
</gene>
<dbReference type="Gene3D" id="3.40.47.10">
    <property type="match status" value="2"/>
</dbReference>
<sequence length="447" mass="48893">MSLTNGIACRSKTDAVYITGLGHEHPSHSIKQEHFMDLIERLHPDKMDSPTFQKLGRFNSRTKILSRPTVLDFTEWTKEDATPPEINCISRIFRTVGVGITVSACKEAMREARLGPGDITHTVAVTCTDQSNPGYDHFVCQELGLQSSVQRSLLHGVGCAGGLSALRTAAEIAASASLRVRPARILVMACELCSLFLRAELQAALQDGKLHVGPALFSDGAAALVVCNGLALDEMQTPVFELVEWGSMVVPDTSEYMSYDIEKNGMIATISKLVPETAIKAIIPMFRQLRASMDTTQKAASLTRSQASSFDWAIHPGGASILQGAKQALHLTDDHIRASLDVYQKCGNSSSPTVLIVLDKLRKMGEGRENVVATSFGPGLIIEMCMMRRCRYIAAPLPSKIDKSIKTYAFWLSLRACLPKRGPKRQPKVMEVAVKKTSGYTPISWEK</sequence>
<name>A0AAD4FEN3_9PLEO</name>
<evidence type="ECO:0000259" key="5">
    <source>
        <dbReference type="Pfam" id="PF02797"/>
    </source>
</evidence>
<dbReference type="SUPFAM" id="SSF53901">
    <property type="entry name" value="Thiolase-like"/>
    <property type="match status" value="2"/>
</dbReference>
<dbReference type="GO" id="GO:0016747">
    <property type="term" value="F:acyltransferase activity, transferring groups other than amino-acyl groups"/>
    <property type="evidence" value="ECO:0007669"/>
    <property type="project" value="InterPro"/>
</dbReference>
<dbReference type="InterPro" id="IPR016039">
    <property type="entry name" value="Thiolase-like"/>
</dbReference>
<dbReference type="PANTHER" id="PTHR11877:SF46">
    <property type="entry name" value="TYPE III POLYKETIDE SYNTHASE A"/>
    <property type="match status" value="1"/>
</dbReference>